<name>A0ABY1ID19_9ACTO</name>
<feature type="transmembrane region" description="Helical" evidence="2">
    <location>
        <begin position="54"/>
        <end position="74"/>
    </location>
</feature>
<proteinExistence type="predicted"/>
<organism evidence="3 4">
    <name type="scientific">Actinomyces denticolens</name>
    <dbReference type="NCBI Taxonomy" id="52767"/>
    <lineage>
        <taxon>Bacteria</taxon>
        <taxon>Bacillati</taxon>
        <taxon>Actinomycetota</taxon>
        <taxon>Actinomycetes</taxon>
        <taxon>Actinomycetales</taxon>
        <taxon>Actinomycetaceae</taxon>
        <taxon>Actinomyces</taxon>
    </lineage>
</organism>
<feature type="region of interest" description="Disordered" evidence="1">
    <location>
        <begin position="144"/>
        <end position="174"/>
    </location>
</feature>
<keyword evidence="2" id="KW-1133">Transmembrane helix</keyword>
<keyword evidence="2" id="KW-0812">Transmembrane</keyword>
<accession>A0ABY1ID19</accession>
<evidence type="ECO:0000313" key="3">
    <source>
        <dbReference type="EMBL" id="SHI99245.1"/>
    </source>
</evidence>
<dbReference type="EMBL" id="FQYL01000008">
    <property type="protein sequence ID" value="SHI99245.1"/>
    <property type="molecule type" value="Genomic_DNA"/>
</dbReference>
<protein>
    <recommendedName>
        <fullName evidence="5">Cell division protein FtsL</fullName>
    </recommendedName>
</protein>
<comment type="caution">
    <text evidence="3">The sequence shown here is derived from an EMBL/GenBank/DDBJ whole genome shotgun (WGS) entry which is preliminary data.</text>
</comment>
<dbReference type="Proteomes" id="UP000184390">
    <property type="component" value="Unassembled WGS sequence"/>
</dbReference>
<feature type="compositionally biased region" description="Gly residues" evidence="1">
    <location>
        <begin position="165"/>
        <end position="174"/>
    </location>
</feature>
<sequence>MSAATAATARPSSPAKRTWEGSARARSQGGAREAPLPQRQLRVVRGIAPGRSTIPFVLLIATILIGALATTMVLNAKMATTAYELQKASTELDVVEDHVETVRGQVNDAAAPDALADRAVELGMVPAAAPGVVDLRSGTITGGSAAGAPGAGGAGSARGAPNAGGAAGDGASGQ</sequence>
<dbReference type="RefSeq" id="WP_073453237.1">
    <property type="nucleotide sequence ID" value="NZ_FQYL01000008.1"/>
</dbReference>
<feature type="region of interest" description="Disordered" evidence="1">
    <location>
        <begin position="1"/>
        <end position="34"/>
    </location>
</feature>
<evidence type="ECO:0000256" key="1">
    <source>
        <dbReference type="SAM" id="MobiDB-lite"/>
    </source>
</evidence>
<feature type="compositionally biased region" description="Low complexity" evidence="1">
    <location>
        <begin position="1"/>
        <end position="15"/>
    </location>
</feature>
<evidence type="ECO:0008006" key="5">
    <source>
        <dbReference type="Google" id="ProtNLM"/>
    </source>
</evidence>
<keyword evidence="2" id="KW-0472">Membrane</keyword>
<evidence type="ECO:0000313" key="4">
    <source>
        <dbReference type="Proteomes" id="UP000184390"/>
    </source>
</evidence>
<feature type="compositionally biased region" description="Gly residues" evidence="1">
    <location>
        <begin position="144"/>
        <end position="156"/>
    </location>
</feature>
<reference evidence="3 4" key="1">
    <citation type="submission" date="2016-11" db="EMBL/GenBank/DDBJ databases">
        <authorList>
            <person name="Varghese N."/>
            <person name="Submissions S."/>
        </authorList>
    </citation>
    <scope>NUCLEOTIDE SEQUENCE [LARGE SCALE GENOMIC DNA]</scope>
    <source>
        <strain evidence="3 4">PA</strain>
    </source>
</reference>
<gene>
    <name evidence="3" type="ORF">SAMN05216246_10875</name>
</gene>
<keyword evidence="4" id="KW-1185">Reference proteome</keyword>
<evidence type="ECO:0000256" key="2">
    <source>
        <dbReference type="SAM" id="Phobius"/>
    </source>
</evidence>